<evidence type="ECO:0000256" key="2">
    <source>
        <dbReference type="SAM" id="MobiDB-lite"/>
    </source>
</evidence>
<dbReference type="EMBL" id="CATQJA010002665">
    <property type="protein sequence ID" value="CAJ0583817.1"/>
    <property type="molecule type" value="Genomic_DNA"/>
</dbReference>
<gene>
    <name evidence="3" type="ORF">MSPICULIGERA_LOCUS21886</name>
</gene>
<organism evidence="3 4">
    <name type="scientific">Mesorhabditis spiculigera</name>
    <dbReference type="NCBI Taxonomy" id="96644"/>
    <lineage>
        <taxon>Eukaryota</taxon>
        <taxon>Metazoa</taxon>
        <taxon>Ecdysozoa</taxon>
        <taxon>Nematoda</taxon>
        <taxon>Chromadorea</taxon>
        <taxon>Rhabditida</taxon>
        <taxon>Rhabditina</taxon>
        <taxon>Rhabditomorpha</taxon>
        <taxon>Rhabditoidea</taxon>
        <taxon>Rhabditidae</taxon>
        <taxon>Mesorhabditinae</taxon>
        <taxon>Mesorhabditis</taxon>
    </lineage>
</organism>
<dbReference type="Proteomes" id="UP001177023">
    <property type="component" value="Unassembled WGS sequence"/>
</dbReference>
<evidence type="ECO:0000313" key="4">
    <source>
        <dbReference type="Proteomes" id="UP001177023"/>
    </source>
</evidence>
<comment type="caution">
    <text evidence="3">The sequence shown here is derived from an EMBL/GenBank/DDBJ whole genome shotgun (WGS) entry which is preliminary data.</text>
</comment>
<keyword evidence="4" id="KW-1185">Reference proteome</keyword>
<accession>A0AA36GCU8</accession>
<sequence length="243" mass="27324">MSNGPSSSGSSRPPPRGILKRNYPGSPASGATPKPDRSLATDRCQLCPRPFFPHIELRRRVIHHPLTHHFCELPVRCSACNERGAGGGPIRDHIQRAHQGRAKSQTSLKLRLDDSETKRKKYQARLTEAVKERNEAKEQLTKATKENARLKAKTEEQEKYIDEQAEKLRQAKGAGIVKEEPGIVAVRPVIIKEEPVEDPRIAKYQAEIATLKQDRSHLNKIVSDQAIQIHKLEKLVPVIQIDD</sequence>
<feature type="region of interest" description="Disordered" evidence="2">
    <location>
        <begin position="1"/>
        <end position="39"/>
    </location>
</feature>
<proteinExistence type="predicted"/>
<evidence type="ECO:0000313" key="3">
    <source>
        <dbReference type="EMBL" id="CAJ0583817.1"/>
    </source>
</evidence>
<feature type="coiled-coil region" evidence="1">
    <location>
        <begin position="112"/>
        <end position="160"/>
    </location>
</feature>
<name>A0AA36GCU8_9BILA</name>
<keyword evidence="1" id="KW-0175">Coiled coil</keyword>
<feature type="compositionally biased region" description="Low complexity" evidence="2">
    <location>
        <begin position="1"/>
        <end position="11"/>
    </location>
</feature>
<reference evidence="3" key="1">
    <citation type="submission" date="2023-06" db="EMBL/GenBank/DDBJ databases">
        <authorList>
            <person name="Delattre M."/>
        </authorList>
    </citation>
    <scope>NUCLEOTIDE SEQUENCE</scope>
    <source>
        <strain evidence="3">AF72</strain>
    </source>
</reference>
<feature type="non-terminal residue" evidence="3">
    <location>
        <position position="243"/>
    </location>
</feature>
<evidence type="ECO:0000256" key="1">
    <source>
        <dbReference type="SAM" id="Coils"/>
    </source>
</evidence>
<protein>
    <submittedName>
        <fullName evidence="3">Uncharacterized protein</fullName>
    </submittedName>
</protein>
<dbReference type="AlphaFoldDB" id="A0AA36GCU8"/>